<evidence type="ECO:0008006" key="3">
    <source>
        <dbReference type="Google" id="ProtNLM"/>
    </source>
</evidence>
<comment type="caution">
    <text evidence="1">The sequence shown here is derived from an EMBL/GenBank/DDBJ whole genome shotgun (WGS) entry which is preliminary data.</text>
</comment>
<proteinExistence type="predicted"/>
<dbReference type="RefSeq" id="WP_160369519.1">
    <property type="nucleotide sequence ID" value="NZ_WSQA01000008.1"/>
</dbReference>
<evidence type="ECO:0000313" key="2">
    <source>
        <dbReference type="Proteomes" id="UP000435036"/>
    </source>
</evidence>
<keyword evidence="2" id="KW-1185">Reference proteome</keyword>
<dbReference type="EMBL" id="WSQA01000008">
    <property type="protein sequence ID" value="MVZ62796.1"/>
    <property type="molecule type" value="Genomic_DNA"/>
</dbReference>
<sequence>MESSLENIKTFIFCDETKFYKNNGDIEDEIYYFGISCKTELVSVIHKSLNNLYSNYRLQTKVFHATTVFKEKYPRKALMNDLTNLILHHKLDCFCFKYIKNKLFDKTKILNKFNNPILDFNRVEFQALFYFVTSLNVYLKQQNTQLLKKEIGMFFDRNVYGVKDTEAFNFPKPDYEFNQMTFTEKSNISLLALPDFFGYIFRKSKIFTNKVDAGDKSLEASELTKNCFASLKSINEAGLFHFINSDEQILIEAIKSIAQIK</sequence>
<dbReference type="AlphaFoldDB" id="A0A6N8L0C5"/>
<gene>
    <name evidence="1" type="ORF">GQF63_12245</name>
</gene>
<name>A0A6N8L0C5_9SPHI</name>
<organism evidence="1 2">
    <name type="scientific">Sphingobacterium humi</name>
    <dbReference type="NCBI Taxonomy" id="1796905"/>
    <lineage>
        <taxon>Bacteria</taxon>
        <taxon>Pseudomonadati</taxon>
        <taxon>Bacteroidota</taxon>
        <taxon>Sphingobacteriia</taxon>
        <taxon>Sphingobacteriales</taxon>
        <taxon>Sphingobacteriaceae</taxon>
        <taxon>Sphingobacterium</taxon>
    </lineage>
</organism>
<dbReference type="Proteomes" id="UP000435036">
    <property type="component" value="Unassembled WGS sequence"/>
</dbReference>
<accession>A0A6N8L0C5</accession>
<dbReference type="OrthoDB" id="8732671at2"/>
<evidence type="ECO:0000313" key="1">
    <source>
        <dbReference type="EMBL" id="MVZ62796.1"/>
    </source>
</evidence>
<reference evidence="1 2" key="1">
    <citation type="submission" date="2019-12" db="EMBL/GenBank/DDBJ databases">
        <authorList>
            <person name="Dong K."/>
        </authorList>
    </citation>
    <scope>NUCLEOTIDE SEQUENCE [LARGE SCALE GENOMIC DNA]</scope>
    <source>
        <strain evidence="1 2">JCM 31225</strain>
    </source>
</reference>
<protein>
    <recommendedName>
        <fullName evidence="3">DUF3800 domain-containing protein</fullName>
    </recommendedName>
</protein>